<evidence type="ECO:0000313" key="1">
    <source>
        <dbReference type="EMBL" id="MBI6882677.1"/>
    </source>
</evidence>
<comment type="caution">
    <text evidence="1">The sequence shown here is derived from an EMBL/GenBank/DDBJ whole genome shotgun (WGS) entry which is preliminary data.</text>
</comment>
<proteinExistence type="predicted"/>
<dbReference type="AlphaFoldDB" id="A0A8I1EC73"/>
<dbReference type="EMBL" id="JAEHTE010000001">
    <property type="protein sequence ID" value="MBI6882677.1"/>
    <property type="molecule type" value="Genomic_DNA"/>
</dbReference>
<name>A0A8I1EC73_PSEPU</name>
<evidence type="ECO:0000313" key="2">
    <source>
        <dbReference type="Proteomes" id="UP000637061"/>
    </source>
</evidence>
<dbReference type="Proteomes" id="UP000637061">
    <property type="component" value="Unassembled WGS sequence"/>
</dbReference>
<organism evidence="1 2">
    <name type="scientific">Pseudomonas putida</name>
    <name type="common">Arthrobacter siderocapsulatus</name>
    <dbReference type="NCBI Taxonomy" id="303"/>
    <lineage>
        <taxon>Bacteria</taxon>
        <taxon>Pseudomonadati</taxon>
        <taxon>Pseudomonadota</taxon>
        <taxon>Gammaproteobacteria</taxon>
        <taxon>Pseudomonadales</taxon>
        <taxon>Pseudomonadaceae</taxon>
        <taxon>Pseudomonas</taxon>
    </lineage>
</organism>
<gene>
    <name evidence="1" type="ORF">JEU22_02020</name>
</gene>
<accession>A0A8I1EC73</accession>
<reference evidence="1" key="1">
    <citation type="submission" date="2020-12" db="EMBL/GenBank/DDBJ databases">
        <title>Enhanced detection system for hospital associated transmission using whole genome sequencing surveillance.</title>
        <authorList>
            <person name="Harrison L.H."/>
            <person name="Van Tyne D."/>
            <person name="Marsh J.W."/>
            <person name="Griffith M.P."/>
            <person name="Snyder D.J."/>
            <person name="Cooper V.S."/>
            <person name="Mustapha M."/>
        </authorList>
    </citation>
    <scope>NUCLEOTIDE SEQUENCE</scope>
    <source>
        <strain evidence="1">PSB00042</strain>
    </source>
</reference>
<dbReference type="RefSeq" id="WP_198746287.1">
    <property type="nucleotide sequence ID" value="NZ_JAEHTE010000001.1"/>
</dbReference>
<sequence length="84" mass="9502">MTPDQLFQYATRYAARSVRQGRGTRYPTFRKAATRFKVKHEDIEQACEDWDQSKGYMKPGVGIGGSGGFAAFEHKGDYLVEAYT</sequence>
<protein>
    <submittedName>
        <fullName evidence="1">Uncharacterized protein</fullName>
    </submittedName>
</protein>